<reference evidence="1" key="1">
    <citation type="submission" date="2022-10" db="EMBL/GenBank/DDBJ databases">
        <title>Rhodococcus ferula Z13 complete genome.</title>
        <authorList>
            <person name="Long X."/>
            <person name="Zang M."/>
        </authorList>
    </citation>
    <scope>NUCLEOTIDE SEQUENCE</scope>
    <source>
        <strain evidence="1">Z13</strain>
    </source>
</reference>
<accession>A0ACD4DBL9</accession>
<organism evidence="1 2">
    <name type="scientific">Rhodococcus sacchari</name>
    <dbReference type="NCBI Taxonomy" id="2962047"/>
    <lineage>
        <taxon>Bacteria</taxon>
        <taxon>Bacillati</taxon>
        <taxon>Actinomycetota</taxon>
        <taxon>Actinomycetes</taxon>
        <taxon>Mycobacteriales</taxon>
        <taxon>Nocardiaceae</taxon>
        <taxon>Rhodococcus</taxon>
    </lineage>
</organism>
<proteinExistence type="predicted"/>
<evidence type="ECO:0000313" key="1">
    <source>
        <dbReference type="EMBL" id="UYP17358.1"/>
    </source>
</evidence>
<dbReference type="Proteomes" id="UP001156484">
    <property type="component" value="Chromosome"/>
</dbReference>
<sequence>MVPITGLVESVRDMPEWGLVVATARLERGQRAAQSLNELNAADNRLLWLLLGADEPRTMRQIAEDLRLEQSTVNRQVNAALARGLVERLDSAGGGAKALRATPAGRAMFESELERKMSLLATALDALPAEAREDFVRHLEVFASAYVDAAEHQAQDGTARVAPRGELRGEGSPRGAGATPPRR</sequence>
<evidence type="ECO:0000313" key="2">
    <source>
        <dbReference type="Proteomes" id="UP001156484"/>
    </source>
</evidence>
<keyword evidence="2" id="KW-1185">Reference proteome</keyword>
<protein>
    <submittedName>
        <fullName evidence="1">MarR family winged helix-turn-helix transcriptional regulator</fullName>
    </submittedName>
</protein>
<dbReference type="EMBL" id="CP107551">
    <property type="protein sequence ID" value="UYP17358.1"/>
    <property type="molecule type" value="Genomic_DNA"/>
</dbReference>
<name>A0ACD4DBL9_9NOCA</name>
<gene>
    <name evidence="1" type="ORF">OED52_11630</name>
</gene>